<dbReference type="Pfam" id="PF11367">
    <property type="entry name" value="Tail_completion_gp17"/>
    <property type="match status" value="1"/>
</dbReference>
<evidence type="ECO:0008006" key="3">
    <source>
        <dbReference type="Google" id="ProtNLM"/>
    </source>
</evidence>
<evidence type="ECO:0000313" key="1">
    <source>
        <dbReference type="EMBL" id="QTH21997.1"/>
    </source>
</evidence>
<protein>
    <recommendedName>
        <fullName evidence="3">DUF3168 domain-containing protein</fullName>
    </recommendedName>
</protein>
<dbReference type="EMBL" id="CP059319">
    <property type="protein sequence ID" value="QTH21997.1"/>
    <property type="molecule type" value="Genomic_DNA"/>
</dbReference>
<accession>A0A975D2X2</accession>
<dbReference type="AlphaFoldDB" id="A0A975D2X2"/>
<sequence>MEEWLRAKMLASAGITAIAGNHVDWGLRPAGDQMPGIGLTVISNPLARRMTGKPTWRDARVQADCWATTPGEAIRLGRAIEDQFEGLRETVDGKKYRVFVIDADGKTEPDAARIAHRAQVDLRISYQV</sequence>
<dbReference type="InterPro" id="IPR021508">
    <property type="entry name" value="Gp17-like"/>
</dbReference>
<dbReference type="Proteomes" id="UP000664914">
    <property type="component" value="Chromosome"/>
</dbReference>
<gene>
    <name evidence="1" type="ORF">HRJ34_00185</name>
</gene>
<reference evidence="1" key="2">
    <citation type="submission" date="2021-04" db="EMBL/GenBank/DDBJ databases">
        <title>Isolation and genomic analysis of the ibuprofen-degrading bacterium Sphingomonas strain MPO218.</title>
        <authorList>
            <person name="Aulestia M."/>
            <person name="Flores A."/>
            <person name="Mangas E.L."/>
            <person name="Perez-Pulido A.J."/>
            <person name="Santero E."/>
            <person name="Camacho E.M."/>
        </authorList>
    </citation>
    <scope>NUCLEOTIDE SEQUENCE</scope>
    <source>
        <strain evidence="1">MPO218</strain>
    </source>
</reference>
<proteinExistence type="predicted"/>
<dbReference type="RefSeq" id="WP_208633019.1">
    <property type="nucleotide sequence ID" value="NZ_CP059319.1"/>
</dbReference>
<reference evidence="1" key="1">
    <citation type="submission" date="2020-07" db="EMBL/GenBank/DDBJ databases">
        <authorList>
            <person name="Camacho E."/>
        </authorList>
    </citation>
    <scope>NUCLEOTIDE SEQUENCE</scope>
    <source>
        <strain evidence="1">MPO218</strain>
    </source>
</reference>
<organism evidence="1 2">
    <name type="scientific">Rhizorhabdus wittichii</name>
    <dbReference type="NCBI Taxonomy" id="160791"/>
    <lineage>
        <taxon>Bacteria</taxon>
        <taxon>Pseudomonadati</taxon>
        <taxon>Pseudomonadota</taxon>
        <taxon>Alphaproteobacteria</taxon>
        <taxon>Sphingomonadales</taxon>
        <taxon>Sphingomonadaceae</taxon>
        <taxon>Rhizorhabdus</taxon>
    </lineage>
</organism>
<name>A0A975D2X2_9SPHN</name>
<evidence type="ECO:0000313" key="2">
    <source>
        <dbReference type="Proteomes" id="UP000664914"/>
    </source>
</evidence>